<dbReference type="PANTHER" id="PTHR43214:SF37">
    <property type="entry name" value="TRANSCRIPTIONAL REGULATORY PROTEIN YDFI"/>
    <property type="match status" value="1"/>
</dbReference>
<dbReference type="SUPFAM" id="SSF52172">
    <property type="entry name" value="CheY-like"/>
    <property type="match status" value="1"/>
</dbReference>
<dbReference type="GO" id="GO:0003677">
    <property type="term" value="F:DNA binding"/>
    <property type="evidence" value="ECO:0007669"/>
    <property type="project" value="UniProtKB-KW"/>
</dbReference>
<keyword evidence="7" id="KW-1185">Reference proteome</keyword>
<keyword evidence="1 3" id="KW-0597">Phosphoprotein</keyword>
<evidence type="ECO:0000259" key="4">
    <source>
        <dbReference type="PROSITE" id="PS50043"/>
    </source>
</evidence>
<dbReference type="Pfam" id="PF00196">
    <property type="entry name" value="GerE"/>
    <property type="match status" value="1"/>
</dbReference>
<accession>A0A0C1IYH7</accession>
<dbReference type="AlphaFoldDB" id="A0A0C1IYH7"/>
<evidence type="ECO:0000313" key="7">
    <source>
        <dbReference type="Proteomes" id="UP000031408"/>
    </source>
</evidence>
<evidence type="ECO:0000256" key="2">
    <source>
        <dbReference type="ARBA" id="ARBA00023125"/>
    </source>
</evidence>
<keyword evidence="2" id="KW-0238">DNA-binding</keyword>
<evidence type="ECO:0000256" key="3">
    <source>
        <dbReference type="PROSITE-ProRule" id="PRU00169"/>
    </source>
</evidence>
<dbReference type="InterPro" id="IPR000792">
    <property type="entry name" value="Tscrpt_reg_LuxR_C"/>
</dbReference>
<feature type="domain" description="HTH luxR-type" evidence="4">
    <location>
        <begin position="143"/>
        <end position="208"/>
    </location>
</feature>
<organism evidence="6 7">
    <name type="scientific">Flavihumibacter solisilvae</name>
    <dbReference type="NCBI Taxonomy" id="1349421"/>
    <lineage>
        <taxon>Bacteria</taxon>
        <taxon>Pseudomonadati</taxon>
        <taxon>Bacteroidota</taxon>
        <taxon>Chitinophagia</taxon>
        <taxon>Chitinophagales</taxon>
        <taxon>Chitinophagaceae</taxon>
        <taxon>Flavihumibacter</taxon>
    </lineage>
</organism>
<dbReference type="PROSITE" id="PS50043">
    <property type="entry name" value="HTH_LUXR_2"/>
    <property type="match status" value="1"/>
</dbReference>
<dbReference type="PANTHER" id="PTHR43214">
    <property type="entry name" value="TWO-COMPONENT RESPONSE REGULATOR"/>
    <property type="match status" value="1"/>
</dbReference>
<dbReference type="SMART" id="SM00421">
    <property type="entry name" value="HTH_LUXR"/>
    <property type="match status" value="1"/>
</dbReference>
<dbReference type="PROSITE" id="PS00622">
    <property type="entry name" value="HTH_LUXR_1"/>
    <property type="match status" value="1"/>
</dbReference>
<feature type="modified residue" description="4-aspartylphosphate" evidence="3">
    <location>
        <position position="57"/>
    </location>
</feature>
<reference evidence="6 7" key="1">
    <citation type="submission" date="2014-11" db="EMBL/GenBank/DDBJ databases">
        <title>Genome sequence of Flavihumibacter solisilvae 3-3.</title>
        <authorList>
            <person name="Zhou G."/>
            <person name="Li M."/>
            <person name="Wang G."/>
        </authorList>
    </citation>
    <scope>NUCLEOTIDE SEQUENCE [LARGE SCALE GENOMIC DNA]</scope>
    <source>
        <strain evidence="6 7">3-3</strain>
    </source>
</reference>
<dbReference type="SMART" id="SM00448">
    <property type="entry name" value="REC"/>
    <property type="match status" value="1"/>
</dbReference>
<dbReference type="InterPro" id="IPR011006">
    <property type="entry name" value="CheY-like_superfamily"/>
</dbReference>
<proteinExistence type="predicted"/>
<evidence type="ECO:0000259" key="5">
    <source>
        <dbReference type="PROSITE" id="PS50110"/>
    </source>
</evidence>
<dbReference type="GO" id="GO:0000160">
    <property type="term" value="P:phosphorelay signal transduction system"/>
    <property type="evidence" value="ECO:0007669"/>
    <property type="project" value="InterPro"/>
</dbReference>
<dbReference type="InterPro" id="IPR058245">
    <property type="entry name" value="NreC/VraR/RcsB-like_REC"/>
</dbReference>
<dbReference type="OrthoDB" id="9797341at2"/>
<dbReference type="InterPro" id="IPR016032">
    <property type="entry name" value="Sig_transdc_resp-reg_C-effctor"/>
</dbReference>
<protein>
    <submittedName>
        <fullName evidence="6">LuxR family transcriptional regulator</fullName>
    </submittedName>
</protein>
<dbReference type="PROSITE" id="PS50110">
    <property type="entry name" value="RESPONSE_REGULATORY"/>
    <property type="match status" value="1"/>
</dbReference>
<dbReference type="InterPro" id="IPR039420">
    <property type="entry name" value="WalR-like"/>
</dbReference>
<dbReference type="Gene3D" id="3.40.50.2300">
    <property type="match status" value="1"/>
</dbReference>
<evidence type="ECO:0000256" key="1">
    <source>
        <dbReference type="ARBA" id="ARBA00022553"/>
    </source>
</evidence>
<comment type="caution">
    <text evidence="6">The sequence shown here is derived from an EMBL/GenBank/DDBJ whole genome shotgun (WGS) entry which is preliminary data.</text>
</comment>
<dbReference type="InterPro" id="IPR001789">
    <property type="entry name" value="Sig_transdc_resp-reg_receiver"/>
</dbReference>
<dbReference type="GO" id="GO:0006355">
    <property type="term" value="P:regulation of DNA-templated transcription"/>
    <property type="evidence" value="ECO:0007669"/>
    <property type="project" value="InterPro"/>
</dbReference>
<dbReference type="CDD" id="cd17535">
    <property type="entry name" value="REC_NarL-like"/>
    <property type="match status" value="1"/>
</dbReference>
<sequence>MKIRVGIADDQQLFLRSLSLLINSFDAFSVVLEALNGEEIIRQLGLISTPPDLLLIDVNMPIKGGAETTMEIQDKYPLVKPIALSMKDDDQTIIKMIRAGCCAYLIKDINPEDLEKALLEVYETGIYNGDVYNMNHRRLSKLSNLNEIQLSGRELEFLKLSSTDLTYRQIAVKMNLAERTVDGYREALFEKLKVQSRVGMIVEAIKKELIIV</sequence>
<dbReference type="CDD" id="cd06170">
    <property type="entry name" value="LuxR_C_like"/>
    <property type="match status" value="1"/>
</dbReference>
<evidence type="ECO:0000313" key="6">
    <source>
        <dbReference type="EMBL" id="KIC95519.1"/>
    </source>
</evidence>
<dbReference type="STRING" id="1349421.OI18_06360"/>
<name>A0A0C1IYH7_9BACT</name>
<dbReference type="EMBL" id="JSVC01000006">
    <property type="protein sequence ID" value="KIC95519.1"/>
    <property type="molecule type" value="Genomic_DNA"/>
</dbReference>
<dbReference type="Pfam" id="PF00072">
    <property type="entry name" value="Response_reg"/>
    <property type="match status" value="1"/>
</dbReference>
<dbReference type="Proteomes" id="UP000031408">
    <property type="component" value="Unassembled WGS sequence"/>
</dbReference>
<feature type="domain" description="Response regulatory" evidence="5">
    <location>
        <begin position="4"/>
        <end position="122"/>
    </location>
</feature>
<dbReference type="SUPFAM" id="SSF46894">
    <property type="entry name" value="C-terminal effector domain of the bipartite response regulators"/>
    <property type="match status" value="1"/>
</dbReference>
<gene>
    <name evidence="6" type="ORF">OI18_06360</name>
</gene>